<evidence type="ECO:0000313" key="3">
    <source>
        <dbReference type="Proteomes" id="UP000501727"/>
    </source>
</evidence>
<evidence type="ECO:0000313" key="2">
    <source>
        <dbReference type="EMBL" id="BCA87533.1"/>
    </source>
</evidence>
<feature type="domain" description="AAA+ ATPase" evidence="1">
    <location>
        <begin position="38"/>
        <end position="213"/>
    </location>
</feature>
<dbReference type="InterPro" id="IPR003593">
    <property type="entry name" value="AAA+_ATPase"/>
</dbReference>
<dbReference type="PANTHER" id="PTHR35894">
    <property type="entry name" value="GENERAL SECRETION PATHWAY PROTEIN A-RELATED"/>
    <property type="match status" value="1"/>
</dbReference>
<dbReference type="InterPro" id="IPR052026">
    <property type="entry name" value="ExeA_AAA_ATPase_DNA-bind"/>
</dbReference>
<name>A0A6F8SHE2_9ACTN</name>
<dbReference type="KEGG" id="ahat:ADCFC_01520"/>
<dbReference type="InterPro" id="IPR041664">
    <property type="entry name" value="AAA_16"/>
</dbReference>
<protein>
    <submittedName>
        <fullName evidence="2">ATPase AAA</fullName>
    </submittedName>
</protein>
<gene>
    <name evidence="2" type="ORF">ADCFC_00320</name>
</gene>
<dbReference type="Pfam" id="PF13191">
    <property type="entry name" value="AAA_16"/>
    <property type="match status" value="1"/>
</dbReference>
<dbReference type="SUPFAM" id="SSF52540">
    <property type="entry name" value="P-loop containing nucleoside triphosphate hydrolases"/>
    <property type="match status" value="1"/>
</dbReference>
<dbReference type="SMART" id="SM00382">
    <property type="entry name" value="AAA"/>
    <property type="match status" value="1"/>
</dbReference>
<dbReference type="Gene3D" id="3.40.50.300">
    <property type="entry name" value="P-loop containing nucleotide triphosphate hydrolases"/>
    <property type="match status" value="1"/>
</dbReference>
<dbReference type="Proteomes" id="UP000501727">
    <property type="component" value="Chromosome"/>
</dbReference>
<dbReference type="RefSeq" id="WP_173111273.1">
    <property type="nucleotide sequence ID" value="NZ_AP022829.1"/>
</dbReference>
<sequence>MYDEVFSPSFGNRPSFLVGREQLLDQLEQGLQSRPGSRERAVVILGQRGSGKTVLLWELADRMRKQGFAVANPTIVSDGMLERILEKLEDDCQLSADGKLHLTGGSVGALGFSAGIQLERDAATTKSPQQRLVQLCRQLTAKDRGALILIDELQASSPEVRHLIGTYQEMVGERLNVSLVMAGLPGAVSTTLNDRVLTFLNRARKITLPPLEQGEVDAFFKRSFDSLGIAIASDLRRDAAAYTAGSPYLLQLVGHYTCLYAENGKVSEESLAEALRTSGDDFQSDVCATTLAALSERDVNFLEAMAVLGDPAPIAAIAEAMGATVDYAQKYRRRLIEGGVIKSAGRGKVAFDVPFLAEHLRKRNE</sequence>
<dbReference type="PANTHER" id="PTHR35894:SF1">
    <property type="entry name" value="PHOSPHORIBULOKINASE _ URIDINE KINASE FAMILY"/>
    <property type="match status" value="1"/>
</dbReference>
<evidence type="ECO:0000259" key="1">
    <source>
        <dbReference type="SMART" id="SM00382"/>
    </source>
</evidence>
<proteinExistence type="predicted"/>
<dbReference type="AlphaFoldDB" id="A0A6F8SHE2"/>
<organism evidence="2 3">
    <name type="scientific">Adlercreutzia hattorii</name>
    <dbReference type="NCBI Taxonomy" id="2707299"/>
    <lineage>
        <taxon>Bacteria</taxon>
        <taxon>Bacillati</taxon>
        <taxon>Actinomycetota</taxon>
        <taxon>Coriobacteriia</taxon>
        <taxon>Eggerthellales</taxon>
        <taxon>Eggerthellaceae</taxon>
        <taxon>Adlercreutzia</taxon>
    </lineage>
</organism>
<reference evidence="3" key="2">
    <citation type="submission" date="2020-03" db="EMBL/GenBank/DDBJ databases">
        <title>Complete Genome Sequence of Adlercreutzia sp. strain 8CFCBH1 Producing Equol, Isolated from Healthy Japanese Feces.</title>
        <authorList>
            <person name="Ogata Y."/>
            <person name="Sakamoto M."/>
            <person name="Ohkuma M."/>
            <person name="Hattori M."/>
            <person name="Suda W."/>
        </authorList>
    </citation>
    <scope>NUCLEOTIDE SEQUENCE [LARGE SCALE GENOMIC DNA]</scope>
    <source>
        <strain evidence="3">8CFCBH1</strain>
    </source>
</reference>
<keyword evidence="3" id="KW-1185">Reference proteome</keyword>
<dbReference type="EMBL" id="AP022829">
    <property type="protein sequence ID" value="BCA87533.1"/>
    <property type="molecule type" value="Genomic_DNA"/>
</dbReference>
<accession>A0A6F8SHE2</accession>
<dbReference type="InterPro" id="IPR027417">
    <property type="entry name" value="P-loop_NTPase"/>
</dbReference>
<reference evidence="3" key="1">
    <citation type="journal article" date="2020" name="Microbiol. Resour. Announc.">
        <title>Complete Genome Sequence of Adlercreutzia sp. Strain 8CFCBH1, a Potent Producer of Equol, Isolated from Healthy Japanese Feces.</title>
        <authorList>
            <person name="Ogata Y."/>
            <person name="Sakamoto M."/>
            <person name="Ohkuma M."/>
            <person name="Hattori M."/>
            <person name="Suda W."/>
        </authorList>
    </citation>
    <scope>NUCLEOTIDE SEQUENCE [LARGE SCALE GENOMIC DNA]</scope>
    <source>
        <strain evidence="3">8CFCBH1</strain>
    </source>
</reference>